<dbReference type="PROSITE" id="PS51257">
    <property type="entry name" value="PROKAR_LIPOPROTEIN"/>
    <property type="match status" value="1"/>
</dbReference>
<dbReference type="EMBL" id="LR824026">
    <property type="protein sequence ID" value="CAH0596831.1"/>
    <property type="molecule type" value="Genomic_DNA"/>
</dbReference>
<evidence type="ECO:0000256" key="1">
    <source>
        <dbReference type="SAM" id="SignalP"/>
    </source>
</evidence>
<dbReference type="SUPFAM" id="SSF100895">
    <property type="entry name" value="Kazal-type serine protease inhibitors"/>
    <property type="match status" value="1"/>
</dbReference>
<dbReference type="PROSITE" id="PS00282">
    <property type="entry name" value="KAZAL_1"/>
    <property type="match status" value="1"/>
</dbReference>
<dbReference type="PROSITE" id="PS51465">
    <property type="entry name" value="KAZAL_2"/>
    <property type="match status" value="1"/>
</dbReference>
<dbReference type="CDD" id="cd00104">
    <property type="entry name" value="KAZAL_FS"/>
    <property type="match status" value="1"/>
</dbReference>
<dbReference type="Gene3D" id="3.30.60.30">
    <property type="match status" value="1"/>
</dbReference>
<accession>A0A9P0BVY6</accession>
<dbReference type="Proteomes" id="UP001154114">
    <property type="component" value="Chromosome 23"/>
</dbReference>
<keyword evidence="4" id="KW-1185">Reference proteome</keyword>
<reference evidence="3" key="1">
    <citation type="submission" date="2021-12" db="EMBL/GenBank/DDBJ databases">
        <authorList>
            <person name="King R."/>
        </authorList>
    </citation>
    <scope>NUCLEOTIDE SEQUENCE</scope>
</reference>
<protein>
    <recommendedName>
        <fullName evidence="2">Kazal-like domain-containing protein</fullName>
    </recommendedName>
</protein>
<sequence>MTVPSRTILIVLTICVMMLCTINIASACRCPADASEICAKNGRTYGNKCEMECYGGEFAYYGKCKKANEEEKEKEPVTHE</sequence>
<dbReference type="Pfam" id="PF07648">
    <property type="entry name" value="Kazal_2"/>
    <property type="match status" value="1"/>
</dbReference>
<proteinExistence type="predicted"/>
<organism evidence="3 4">
    <name type="scientific">Chrysodeixis includens</name>
    <name type="common">Soybean looper</name>
    <name type="synonym">Pseudoplusia includens</name>
    <dbReference type="NCBI Taxonomy" id="689277"/>
    <lineage>
        <taxon>Eukaryota</taxon>
        <taxon>Metazoa</taxon>
        <taxon>Ecdysozoa</taxon>
        <taxon>Arthropoda</taxon>
        <taxon>Hexapoda</taxon>
        <taxon>Insecta</taxon>
        <taxon>Pterygota</taxon>
        <taxon>Neoptera</taxon>
        <taxon>Endopterygota</taxon>
        <taxon>Lepidoptera</taxon>
        <taxon>Glossata</taxon>
        <taxon>Ditrysia</taxon>
        <taxon>Noctuoidea</taxon>
        <taxon>Noctuidae</taxon>
        <taxon>Plusiinae</taxon>
        <taxon>Chrysodeixis</taxon>
    </lineage>
</organism>
<dbReference type="OrthoDB" id="328123at2759"/>
<dbReference type="SMART" id="SM00280">
    <property type="entry name" value="KAZAL"/>
    <property type="match status" value="1"/>
</dbReference>
<feature type="signal peptide" evidence="1">
    <location>
        <begin position="1"/>
        <end position="27"/>
    </location>
</feature>
<keyword evidence="1" id="KW-0732">Signal</keyword>
<evidence type="ECO:0000313" key="4">
    <source>
        <dbReference type="Proteomes" id="UP001154114"/>
    </source>
</evidence>
<feature type="domain" description="Kazal-like" evidence="2">
    <location>
        <begin position="16"/>
        <end position="66"/>
    </location>
</feature>
<dbReference type="AlphaFoldDB" id="A0A9P0BVY6"/>
<evidence type="ECO:0000259" key="2">
    <source>
        <dbReference type="PROSITE" id="PS51465"/>
    </source>
</evidence>
<evidence type="ECO:0000313" key="3">
    <source>
        <dbReference type="EMBL" id="CAH0596831.1"/>
    </source>
</evidence>
<feature type="chain" id="PRO_5040322599" description="Kazal-like domain-containing protein" evidence="1">
    <location>
        <begin position="28"/>
        <end position="80"/>
    </location>
</feature>
<name>A0A9P0BVY6_CHRIL</name>
<dbReference type="InterPro" id="IPR002350">
    <property type="entry name" value="Kazal_dom"/>
</dbReference>
<dbReference type="InterPro" id="IPR036058">
    <property type="entry name" value="Kazal_dom_sf"/>
</dbReference>
<gene>
    <name evidence="3" type="ORF">CINC_LOCUS7320</name>
</gene>